<proteinExistence type="predicted"/>
<gene>
    <name evidence="1" type="ORF">ACFPJ4_08210</name>
</gene>
<dbReference type="EMBL" id="JBHSMG010000002">
    <property type="protein sequence ID" value="MFC5502220.1"/>
    <property type="molecule type" value="Genomic_DNA"/>
</dbReference>
<evidence type="ECO:0000313" key="1">
    <source>
        <dbReference type="EMBL" id="MFC5502220.1"/>
    </source>
</evidence>
<name>A0ABW0NNU3_9MICO</name>
<dbReference type="RefSeq" id="WP_386739921.1">
    <property type="nucleotide sequence ID" value="NZ_JBHSMG010000002.1"/>
</dbReference>
<organism evidence="1 2">
    <name type="scientific">Lysinimonas soli</name>
    <dbReference type="NCBI Taxonomy" id="1074233"/>
    <lineage>
        <taxon>Bacteria</taxon>
        <taxon>Bacillati</taxon>
        <taxon>Actinomycetota</taxon>
        <taxon>Actinomycetes</taxon>
        <taxon>Micrococcales</taxon>
        <taxon>Microbacteriaceae</taxon>
        <taxon>Lysinimonas</taxon>
    </lineage>
</organism>
<evidence type="ECO:0000313" key="2">
    <source>
        <dbReference type="Proteomes" id="UP001596039"/>
    </source>
</evidence>
<protein>
    <submittedName>
        <fullName evidence="1">Uncharacterized protein</fullName>
    </submittedName>
</protein>
<keyword evidence="2" id="KW-1185">Reference proteome</keyword>
<dbReference type="Proteomes" id="UP001596039">
    <property type="component" value="Unassembled WGS sequence"/>
</dbReference>
<comment type="caution">
    <text evidence="1">The sequence shown here is derived from an EMBL/GenBank/DDBJ whole genome shotgun (WGS) entry which is preliminary data.</text>
</comment>
<accession>A0ABW0NNU3</accession>
<sequence>MRRTLLPWVVAFGIAVLGAVGTVATLNATLFGPGAFVQVYLDALARGDASDALSLPGVDAGGRAAGASTALLRDGALAGLSDIHQTGDESRAGDRWITFDWTSPHGSGTTTFQVKRIGTRFGLFPEWGFAVSPVATVSLAVEHDPHFTVNGAAEVSATTSNAPSDYAVLVPGSYTFAHGSRYLTATPRLVLADTVGQNLSVQVDIQANARFVAAVDARLRAQLTACAKQTVLFPTGCPFGQAIDNRVSSAPAWSIVSYPTTRIEPGAEFGSWVVPGVAGTAHLRVSVTSLYDGKVTTFDQDVPFQLRARLAFGADGSITVDLR</sequence>
<reference evidence="2" key="1">
    <citation type="journal article" date="2019" name="Int. J. Syst. Evol. Microbiol.">
        <title>The Global Catalogue of Microorganisms (GCM) 10K type strain sequencing project: providing services to taxonomists for standard genome sequencing and annotation.</title>
        <authorList>
            <consortium name="The Broad Institute Genomics Platform"/>
            <consortium name="The Broad Institute Genome Sequencing Center for Infectious Disease"/>
            <person name="Wu L."/>
            <person name="Ma J."/>
        </authorList>
    </citation>
    <scope>NUCLEOTIDE SEQUENCE [LARGE SCALE GENOMIC DNA]</scope>
    <source>
        <strain evidence="2">CGMCC 4.6997</strain>
    </source>
</reference>